<gene>
    <name evidence="1" type="ORF">DSM04_102214</name>
</gene>
<sequence length="103" mass="11432">MKTLITIFSIVVISLSGFNSPESTASVHEDVVQNQLTFDGYEGGYYFFTNTNQQAVVLEAYEETKSPDLINGNLEGKTFKVVYTPVERTPTSSTQGIIETVRK</sequence>
<reference evidence="1 2" key="1">
    <citation type="submission" date="2018-07" db="EMBL/GenBank/DDBJ databases">
        <title>Leeuwenhoekiella genomics.</title>
        <authorList>
            <person name="Tahon G."/>
            <person name="Willems A."/>
        </authorList>
    </citation>
    <scope>NUCLEOTIDE SEQUENCE [LARGE SCALE GENOMIC DNA]</scope>
    <source>
        <strain evidence="1 2">R-50232</strain>
    </source>
</reference>
<evidence type="ECO:0000313" key="2">
    <source>
        <dbReference type="Proteomes" id="UP000289821"/>
    </source>
</evidence>
<comment type="caution">
    <text evidence="1">The sequence shown here is derived from an EMBL/GenBank/DDBJ whole genome shotgun (WGS) entry which is preliminary data.</text>
</comment>
<evidence type="ECO:0000313" key="1">
    <source>
        <dbReference type="EMBL" id="RXG16633.1"/>
    </source>
</evidence>
<keyword evidence="2" id="KW-1185">Reference proteome</keyword>
<protein>
    <submittedName>
        <fullName evidence="1">Uncharacterized protein</fullName>
    </submittedName>
</protein>
<organism evidence="1 2">
    <name type="scientific">Leeuwenhoekiella aestuarii</name>
    <dbReference type="NCBI Taxonomy" id="2249426"/>
    <lineage>
        <taxon>Bacteria</taxon>
        <taxon>Pseudomonadati</taxon>
        <taxon>Bacteroidota</taxon>
        <taxon>Flavobacteriia</taxon>
        <taxon>Flavobacteriales</taxon>
        <taxon>Flavobacteriaceae</taxon>
        <taxon>Leeuwenhoekiella</taxon>
    </lineage>
</organism>
<dbReference type="OrthoDB" id="1453558at2"/>
<accession>A0A4Q0NWF2</accession>
<proteinExistence type="predicted"/>
<name>A0A4Q0NWF2_9FLAO</name>
<dbReference type="RefSeq" id="WP_128760304.1">
    <property type="nucleotide sequence ID" value="NZ_QOVI01000002.1"/>
</dbReference>
<dbReference type="Proteomes" id="UP000289821">
    <property type="component" value="Unassembled WGS sequence"/>
</dbReference>
<dbReference type="EMBL" id="QOVI01000002">
    <property type="protein sequence ID" value="RXG16633.1"/>
    <property type="molecule type" value="Genomic_DNA"/>
</dbReference>
<dbReference type="AlphaFoldDB" id="A0A4Q0NWF2"/>